<feature type="compositionally biased region" description="Polar residues" evidence="3">
    <location>
        <begin position="742"/>
        <end position="758"/>
    </location>
</feature>
<dbReference type="SMART" id="SM00028">
    <property type="entry name" value="TPR"/>
    <property type="match status" value="5"/>
</dbReference>
<evidence type="ECO:0000313" key="5">
    <source>
        <dbReference type="Proteomes" id="UP000193240"/>
    </source>
</evidence>
<name>A0A1Y2LP54_EPING</name>
<feature type="region of interest" description="Disordered" evidence="3">
    <location>
        <begin position="1028"/>
        <end position="1056"/>
    </location>
</feature>
<dbReference type="SUPFAM" id="SSF48452">
    <property type="entry name" value="TPR-like"/>
    <property type="match status" value="1"/>
</dbReference>
<feature type="region of interest" description="Disordered" evidence="3">
    <location>
        <begin position="716"/>
        <end position="889"/>
    </location>
</feature>
<dbReference type="Gene3D" id="1.25.40.10">
    <property type="entry name" value="Tetratricopeptide repeat domain"/>
    <property type="match status" value="2"/>
</dbReference>
<sequence length="1145" mass="124262">MVTESAKAVGYIQQLDEARSAARWKDVPELCRKVEKHAPHRRCLTLTGRAEAQIAAYATQRPSTAASTASSGLSLLAPTLLGAIEEENDLSQEGFQANVCLGWLHYVLDEPGLAVSRLPDSLDTVAARLQGQASALTAWSKVCVVKGTFLKGSSQENTGATADAVKTYTSILPWLSSQTAESAQFRTWTEALLSRLCQLSDQGEGGSGLIGSSEALQIYRAFAKFSESAGRSAGSDTSDHAKSRRMAWKAYYDTLSTTIRYNLPYDADTIPAPSEKSALDNHTSARLQQRAELKRVETIYENLLIKETHFPKASESNHEVEVWVESVIANWRVLCGPSWTDEELGEGGKEGVGRSVLDILYRAATKTFHSTQILRYLFIVHASLAEFDLAFKAYDSYVEIVTRGKDRAEQEGTPDEGVDDDSTVLRTSAEAIRLLCRFGCRKDAEKAIEIGRNLEKWLNHHEETRPVVGASEVPAKTASVEPAALAIAYCAIGVGQAHWARTTYDADARAGIQAKAIQLLRKALSPTLEDSNNIDALYALAVVLAETRDIVGAIKVAKRALSSAAKSQPAYSSDGVLSSGTATEHGRERKLIPLWHLLALLLTSRSEYTAAEKACEAAFAQFGDPTILFGTDAGMFRSEHLKDASGHNVSTAGIVDRMGSFEKSGILQIKMTQLALIEVTDGAPAAVDGCDELLALYGRLFGSPATEKVKLEVPAAAAPPKTGGGMKGSIFRGRGSVRSQKDNSAPGSGPSIQVTEDGSTPHANGHHHLPHLTHRHKHDESHAKVGRSSSKLRNRSASQSGTGNNQATDAPPLPEGAPNGTSAQTEDSRPLSSISRKSVDSSETPLRPIAHNLTHDSPPQGHGQQPPRQDTRLPAPLPDANYIPPDPRFSKLQDRRQKVSLLVDIWIFISRLYTRAQAFEDAKDAADEALKLVETFETELALEFSTAKALADKGWGGGKSVEELWADAYTARGELLVAQSLKLEARPDFERALLHFPDHPQGIVGLSNILLDIYSQDIPMEPTMATETFPLTPSARDPSPSSPTPESSAPKKHHLMSHIPSAENHLSPPELSRLAARDRAYGLLSTLTKLGAGWDYSEAWFALARAYEESGQIEKAKEVLWWCVELEDTHPVRDWRSVALGGFVL</sequence>
<protein>
    <recommendedName>
        <fullName evidence="6">Filamentation protein</fullName>
    </recommendedName>
</protein>
<comment type="similarity">
    <text evidence="2">Belongs to the YPP1 family.</text>
</comment>
<dbReference type="EMBL" id="KZ107854">
    <property type="protein sequence ID" value="OSS45379.1"/>
    <property type="molecule type" value="Genomic_DNA"/>
</dbReference>
<feature type="compositionally biased region" description="Polar residues" evidence="3">
    <location>
        <begin position="819"/>
        <end position="844"/>
    </location>
</feature>
<dbReference type="AlphaFoldDB" id="A0A1Y2LP54"/>
<keyword evidence="5" id="KW-1185">Reference proteome</keyword>
<evidence type="ECO:0000256" key="2">
    <source>
        <dbReference type="ARBA" id="ARBA00038251"/>
    </source>
</evidence>
<dbReference type="Proteomes" id="UP000193240">
    <property type="component" value="Unassembled WGS sequence"/>
</dbReference>
<evidence type="ECO:0000256" key="1">
    <source>
        <dbReference type="ARBA" id="ARBA00002550"/>
    </source>
</evidence>
<proteinExistence type="inferred from homology"/>
<dbReference type="InterPro" id="IPR019734">
    <property type="entry name" value="TPR_rpt"/>
</dbReference>
<dbReference type="OMA" id="KQPPEQD"/>
<evidence type="ECO:0008006" key="6">
    <source>
        <dbReference type="Google" id="ProtNLM"/>
    </source>
</evidence>
<reference evidence="4 5" key="1">
    <citation type="journal article" date="2017" name="Genome Announc.">
        <title>Genome sequence of the saprophytic ascomycete Epicoccum nigrum ICMP 19927 strain isolated from New Zealand.</title>
        <authorList>
            <person name="Fokin M."/>
            <person name="Fleetwood D."/>
            <person name="Weir B.S."/>
            <person name="Villas-Boas S.G."/>
        </authorList>
    </citation>
    <scope>NUCLEOTIDE SEQUENCE [LARGE SCALE GENOMIC DNA]</scope>
    <source>
        <strain evidence="4 5">ICMP 19927</strain>
    </source>
</reference>
<feature type="compositionally biased region" description="Low complexity" evidence="3">
    <location>
        <begin position="858"/>
        <end position="868"/>
    </location>
</feature>
<feature type="compositionally biased region" description="Basic residues" evidence="3">
    <location>
        <begin position="764"/>
        <end position="777"/>
    </location>
</feature>
<dbReference type="PANTHER" id="PTHR23083:SF464">
    <property type="entry name" value="TETRATRICOPEPTIDE REPEAT DOMAIN 7, ISOFORM A"/>
    <property type="match status" value="1"/>
</dbReference>
<dbReference type="InterPro" id="IPR011990">
    <property type="entry name" value="TPR-like_helical_dom_sf"/>
</dbReference>
<comment type="function">
    <text evidence="1">Involved in endocytosis.</text>
</comment>
<dbReference type="Pfam" id="PF13181">
    <property type="entry name" value="TPR_8"/>
    <property type="match status" value="1"/>
</dbReference>
<dbReference type="PANTHER" id="PTHR23083">
    <property type="entry name" value="TETRATRICOPEPTIDE REPEAT PROTEIN, TPR"/>
    <property type="match status" value="1"/>
</dbReference>
<dbReference type="InParanoid" id="A0A1Y2LP54"/>
<gene>
    <name evidence="4" type="ORF">B5807_10208</name>
</gene>
<accession>A0A1Y2LP54</accession>
<feature type="compositionally biased region" description="Polar residues" evidence="3">
    <location>
        <begin position="787"/>
        <end position="808"/>
    </location>
</feature>
<dbReference type="STRING" id="105696.A0A1Y2LP54"/>
<dbReference type="InterPro" id="IPR051722">
    <property type="entry name" value="Endocytosis_PI4K-reg_protein"/>
</dbReference>
<evidence type="ECO:0000256" key="3">
    <source>
        <dbReference type="SAM" id="MobiDB-lite"/>
    </source>
</evidence>
<evidence type="ECO:0000313" key="4">
    <source>
        <dbReference type="EMBL" id="OSS45379.1"/>
    </source>
</evidence>
<organism evidence="4 5">
    <name type="scientific">Epicoccum nigrum</name>
    <name type="common">Soil fungus</name>
    <name type="synonym">Epicoccum purpurascens</name>
    <dbReference type="NCBI Taxonomy" id="105696"/>
    <lineage>
        <taxon>Eukaryota</taxon>
        <taxon>Fungi</taxon>
        <taxon>Dikarya</taxon>
        <taxon>Ascomycota</taxon>
        <taxon>Pezizomycotina</taxon>
        <taxon>Dothideomycetes</taxon>
        <taxon>Pleosporomycetidae</taxon>
        <taxon>Pleosporales</taxon>
        <taxon>Pleosporineae</taxon>
        <taxon>Didymellaceae</taxon>
        <taxon>Epicoccum</taxon>
    </lineage>
</organism>